<comment type="caution">
    <text evidence="1">The sequence shown here is derived from an EMBL/GenBank/DDBJ whole genome shotgun (WGS) entry which is preliminary data.</text>
</comment>
<reference evidence="1" key="1">
    <citation type="submission" date="2023-02" db="EMBL/GenBank/DDBJ databases">
        <title>Polaribacter ponticola sp. nov., isolated from seawater.</title>
        <authorList>
            <person name="Baek J.H."/>
            <person name="Kim J.M."/>
            <person name="Choi D.G."/>
            <person name="Jeon C.O."/>
        </authorList>
    </citation>
    <scope>NUCLEOTIDE SEQUENCE</scope>
    <source>
        <strain evidence="1">MSW5</strain>
    </source>
</reference>
<proteinExistence type="predicted"/>
<organism evidence="1 2">
    <name type="scientific">Polaribacter ponticola</name>
    <dbReference type="NCBI Taxonomy" id="2978475"/>
    <lineage>
        <taxon>Bacteria</taxon>
        <taxon>Pseudomonadati</taxon>
        <taxon>Bacteroidota</taxon>
        <taxon>Flavobacteriia</taxon>
        <taxon>Flavobacteriales</taxon>
        <taxon>Flavobacteriaceae</taxon>
    </lineage>
</organism>
<accession>A0ABT5S6V2</accession>
<gene>
    <name evidence="1" type="ORF">N5A56_005055</name>
</gene>
<dbReference type="Proteomes" id="UP001151478">
    <property type="component" value="Unassembled WGS sequence"/>
</dbReference>
<protein>
    <submittedName>
        <fullName evidence="1">Uncharacterized protein</fullName>
    </submittedName>
</protein>
<dbReference type="EMBL" id="JAOSLC020000003">
    <property type="protein sequence ID" value="MDD7913825.1"/>
    <property type="molecule type" value="Genomic_DNA"/>
</dbReference>
<evidence type="ECO:0000313" key="1">
    <source>
        <dbReference type="EMBL" id="MDD7913825.1"/>
    </source>
</evidence>
<dbReference type="RefSeq" id="WP_265724505.1">
    <property type="nucleotide sequence ID" value="NZ_JAOSLC020000003.1"/>
</dbReference>
<keyword evidence="2" id="KW-1185">Reference proteome</keyword>
<evidence type="ECO:0000313" key="2">
    <source>
        <dbReference type="Proteomes" id="UP001151478"/>
    </source>
</evidence>
<name>A0ABT5S6V2_9FLAO</name>
<sequence>MKKTIFLLFTIISLSIYSQQIEFEKAIGKENVETLNSLIADFETKTLKNKYPNLKTENAYKEFLKDILKYNYSLMENRIFPESKLKLNIYCVSDSVWIEEKSLSSGKKEKL</sequence>